<evidence type="ECO:0000256" key="1">
    <source>
        <dbReference type="ARBA" id="ARBA00004651"/>
    </source>
</evidence>
<dbReference type="GO" id="GO:0015171">
    <property type="term" value="F:amino acid transmembrane transporter activity"/>
    <property type="evidence" value="ECO:0007669"/>
    <property type="project" value="TreeGrafter"/>
</dbReference>
<evidence type="ECO:0000256" key="4">
    <source>
        <dbReference type="ARBA" id="ARBA00022989"/>
    </source>
</evidence>
<feature type="transmembrane region" description="Helical" evidence="6">
    <location>
        <begin position="219"/>
        <end position="244"/>
    </location>
</feature>
<keyword evidence="5 6" id="KW-0472">Membrane</keyword>
<dbReference type="Proteomes" id="UP000052943">
    <property type="component" value="Unassembled WGS sequence"/>
</dbReference>
<keyword evidence="3 6" id="KW-0812">Transmembrane</keyword>
<feature type="transmembrane region" description="Helical" evidence="6">
    <location>
        <begin position="307"/>
        <end position="331"/>
    </location>
</feature>
<accession>A0A0W8CJN9</accession>
<comment type="subcellular location">
    <subcellularLocation>
        <location evidence="1">Cell membrane</location>
        <topology evidence="1">Multi-pass membrane protein</topology>
    </subcellularLocation>
</comment>
<dbReference type="OrthoDB" id="73678at2759"/>
<evidence type="ECO:0000313" key="7">
    <source>
        <dbReference type="EMBL" id="KUF84302.1"/>
    </source>
</evidence>
<dbReference type="EMBL" id="LNFO01002935">
    <property type="protein sequence ID" value="KUF84302.1"/>
    <property type="molecule type" value="Genomic_DNA"/>
</dbReference>
<proteinExistence type="predicted"/>
<feature type="transmembrane region" description="Helical" evidence="6">
    <location>
        <begin position="171"/>
        <end position="199"/>
    </location>
</feature>
<gene>
    <name evidence="7" type="ORF">AM587_10010356</name>
</gene>
<evidence type="ECO:0000256" key="5">
    <source>
        <dbReference type="ARBA" id="ARBA00023136"/>
    </source>
</evidence>
<dbReference type="PANTHER" id="PTHR30086:SF20">
    <property type="entry name" value="ARGININE EXPORTER PROTEIN ARGO-RELATED"/>
    <property type="match status" value="1"/>
</dbReference>
<evidence type="ECO:0000256" key="2">
    <source>
        <dbReference type="ARBA" id="ARBA00022475"/>
    </source>
</evidence>
<sequence>MLPLYKRAMRHAWVPYRRLRSGTVVGGVVALLLLFILFSSLSPEAPTPSPVARPTEVVQPQTVDIPTTVEAGGGIGMDENVEADGGFDTNAEVAAGGGVDMDAEVEADEVKEAEEPSAAPENATQVPFVLRLLLPLIAGFCFGFLGSVPIAGPTSAMVLKLGIQGKYTAGLTIAVGGAISEATYAGIAFWGFGSFLAGAKFLLPVSKYVDEGVAVVMTVSNRTVLCCGRVLGAIMFTLIGLVFLKADMKPSLDPDVEASHGKGVRRPQGEVLKNILMGLTMSGINPALLASYTGAIASVYGTGMLEFTLFLAVVFAIGVCCGVSTWFYLLLSLLKKYKQRLKSHTIDLIMRGLGCFLLTLGLLCAKSSLDYFLLASPEAK</sequence>
<keyword evidence="4 6" id="KW-1133">Transmembrane helix</keyword>
<evidence type="ECO:0000313" key="8">
    <source>
        <dbReference type="Proteomes" id="UP000052943"/>
    </source>
</evidence>
<feature type="transmembrane region" description="Helical" evidence="6">
    <location>
        <begin position="275"/>
        <end position="301"/>
    </location>
</feature>
<dbReference type="Pfam" id="PF01810">
    <property type="entry name" value="LysE"/>
    <property type="match status" value="1"/>
</dbReference>
<name>A0A0W8CJN9_PHYNI</name>
<feature type="transmembrane region" description="Helical" evidence="6">
    <location>
        <begin position="352"/>
        <end position="374"/>
    </location>
</feature>
<keyword evidence="2" id="KW-1003">Cell membrane</keyword>
<dbReference type="InterPro" id="IPR001123">
    <property type="entry name" value="LeuE-type"/>
</dbReference>
<protein>
    <submittedName>
        <fullName evidence="7">Uncharacterized protein</fullName>
    </submittedName>
</protein>
<organism evidence="7 8">
    <name type="scientific">Phytophthora nicotianae</name>
    <name type="common">Potato buckeye rot agent</name>
    <name type="synonym">Phytophthora parasitica</name>
    <dbReference type="NCBI Taxonomy" id="4792"/>
    <lineage>
        <taxon>Eukaryota</taxon>
        <taxon>Sar</taxon>
        <taxon>Stramenopiles</taxon>
        <taxon>Oomycota</taxon>
        <taxon>Peronosporomycetes</taxon>
        <taxon>Peronosporales</taxon>
        <taxon>Peronosporaceae</taxon>
        <taxon>Phytophthora</taxon>
    </lineage>
</organism>
<feature type="transmembrane region" description="Helical" evidence="6">
    <location>
        <begin position="132"/>
        <end position="159"/>
    </location>
</feature>
<comment type="caution">
    <text evidence="7">The sequence shown here is derived from an EMBL/GenBank/DDBJ whole genome shotgun (WGS) entry which is preliminary data.</text>
</comment>
<dbReference type="GO" id="GO:0005886">
    <property type="term" value="C:plasma membrane"/>
    <property type="evidence" value="ECO:0007669"/>
    <property type="project" value="UniProtKB-SubCell"/>
</dbReference>
<evidence type="ECO:0000256" key="3">
    <source>
        <dbReference type="ARBA" id="ARBA00022692"/>
    </source>
</evidence>
<evidence type="ECO:0000256" key="6">
    <source>
        <dbReference type="SAM" id="Phobius"/>
    </source>
</evidence>
<dbReference type="AlphaFoldDB" id="A0A0W8CJN9"/>
<reference evidence="7 8" key="1">
    <citation type="submission" date="2015-11" db="EMBL/GenBank/DDBJ databases">
        <title>Genomes and virulence difference between two physiological races of Phytophthora nicotianae.</title>
        <authorList>
            <person name="Liu H."/>
            <person name="Ma X."/>
            <person name="Yu H."/>
            <person name="Fang D."/>
            <person name="Li Y."/>
            <person name="Wang X."/>
            <person name="Wang W."/>
            <person name="Dong Y."/>
            <person name="Xiao B."/>
        </authorList>
    </citation>
    <scope>NUCLEOTIDE SEQUENCE [LARGE SCALE GENOMIC DNA]</scope>
    <source>
        <strain evidence="8">race 0</strain>
    </source>
</reference>
<dbReference type="PANTHER" id="PTHR30086">
    <property type="entry name" value="ARGININE EXPORTER PROTEIN ARGO"/>
    <property type="match status" value="1"/>
</dbReference>
<feature type="transmembrane region" description="Helical" evidence="6">
    <location>
        <begin position="21"/>
        <end position="41"/>
    </location>
</feature>